<dbReference type="Pfam" id="PF00126">
    <property type="entry name" value="HTH_1"/>
    <property type="match status" value="1"/>
</dbReference>
<organism evidence="6 7">
    <name type="scientific">Tolumonas osonensis</name>
    <dbReference type="NCBI Taxonomy" id="675874"/>
    <lineage>
        <taxon>Bacteria</taxon>
        <taxon>Pseudomonadati</taxon>
        <taxon>Pseudomonadota</taxon>
        <taxon>Gammaproteobacteria</taxon>
        <taxon>Aeromonadales</taxon>
        <taxon>Aeromonadaceae</taxon>
        <taxon>Tolumonas</taxon>
    </lineage>
</organism>
<dbReference type="Gene3D" id="3.40.190.290">
    <property type="match status" value="1"/>
</dbReference>
<dbReference type="InterPro" id="IPR005119">
    <property type="entry name" value="LysR_subst-bd"/>
</dbReference>
<dbReference type="SUPFAM" id="SSF53850">
    <property type="entry name" value="Periplasmic binding protein-like II"/>
    <property type="match status" value="1"/>
</dbReference>
<dbReference type="InterPro" id="IPR000847">
    <property type="entry name" value="LysR_HTH_N"/>
</dbReference>
<gene>
    <name evidence="6" type="ORF">HNR75_002026</name>
</gene>
<dbReference type="PRINTS" id="PR00039">
    <property type="entry name" value="HTHLYSR"/>
</dbReference>
<keyword evidence="4" id="KW-0804">Transcription</keyword>
<protein>
    <submittedName>
        <fullName evidence="6">DNA-binding transcriptional LysR family regulator</fullName>
    </submittedName>
</protein>
<dbReference type="CDD" id="cd08474">
    <property type="entry name" value="PBP2_CrgA_like_5"/>
    <property type="match status" value="1"/>
</dbReference>
<sequence>MAQRPVSKISRADLADLNSFLVVHRLCNFTQAAKELGVTTSALSHSIRNLESRLGVRLLNRTSRTVSPTEAGSSLAKRLEIGFSEIGDALAEVNRHRESPAGRLRLNVLHDGAHLVLAKYLPVYLKKYPDMSVEVAVEDKMVDIVAAGFDAGIRFGGTIPADLVAVKISSPLKWVAVASPGYLYRRTAPVIPEDLMHHNCIQMRTGQGIIYRWDFEKDGDHRVIDVPGQVCVNDTNLVLDFARAGVGIGYCLEARAMPYLQIGELRRVLPDWAPTEPPMYLYYPGHRSIPPGLHELIDVIRNELSNSKESGN</sequence>
<accession>A0A841GHE9</accession>
<comment type="similarity">
    <text evidence="1">Belongs to the LysR transcriptional regulatory family.</text>
</comment>
<dbReference type="InterPro" id="IPR036390">
    <property type="entry name" value="WH_DNA-bd_sf"/>
</dbReference>
<dbReference type="EMBL" id="JACHGR010000006">
    <property type="protein sequence ID" value="MBB6056096.1"/>
    <property type="molecule type" value="Genomic_DNA"/>
</dbReference>
<reference evidence="6 7" key="1">
    <citation type="submission" date="2020-08" db="EMBL/GenBank/DDBJ databases">
        <title>Genomic Encyclopedia of Type Strains, Phase IV (KMG-IV): sequencing the most valuable type-strain genomes for metagenomic binning, comparative biology and taxonomic classification.</title>
        <authorList>
            <person name="Goeker M."/>
        </authorList>
    </citation>
    <scope>NUCLEOTIDE SEQUENCE [LARGE SCALE GENOMIC DNA]</scope>
    <source>
        <strain evidence="6 7">DSM 22975</strain>
    </source>
</reference>
<dbReference type="Pfam" id="PF03466">
    <property type="entry name" value="LysR_substrate"/>
    <property type="match status" value="1"/>
</dbReference>
<dbReference type="SUPFAM" id="SSF46785">
    <property type="entry name" value="Winged helix' DNA-binding domain"/>
    <property type="match status" value="1"/>
</dbReference>
<feature type="domain" description="HTH lysR-type" evidence="5">
    <location>
        <begin position="13"/>
        <end position="69"/>
    </location>
</feature>
<evidence type="ECO:0000313" key="7">
    <source>
        <dbReference type="Proteomes" id="UP000585721"/>
    </source>
</evidence>
<evidence type="ECO:0000256" key="3">
    <source>
        <dbReference type="ARBA" id="ARBA00023125"/>
    </source>
</evidence>
<dbReference type="AlphaFoldDB" id="A0A841GHE9"/>
<keyword evidence="3 6" id="KW-0238">DNA-binding</keyword>
<keyword evidence="2" id="KW-0805">Transcription regulation</keyword>
<dbReference type="InterPro" id="IPR058163">
    <property type="entry name" value="LysR-type_TF_proteobact-type"/>
</dbReference>
<dbReference type="InterPro" id="IPR036388">
    <property type="entry name" value="WH-like_DNA-bd_sf"/>
</dbReference>
<name>A0A841GHE9_9GAMM</name>
<dbReference type="GO" id="GO:0043565">
    <property type="term" value="F:sequence-specific DNA binding"/>
    <property type="evidence" value="ECO:0007669"/>
    <property type="project" value="TreeGrafter"/>
</dbReference>
<dbReference type="PANTHER" id="PTHR30537">
    <property type="entry name" value="HTH-TYPE TRANSCRIPTIONAL REGULATOR"/>
    <property type="match status" value="1"/>
</dbReference>
<evidence type="ECO:0000256" key="1">
    <source>
        <dbReference type="ARBA" id="ARBA00009437"/>
    </source>
</evidence>
<dbReference type="FunFam" id="1.10.10.10:FF:000001">
    <property type="entry name" value="LysR family transcriptional regulator"/>
    <property type="match status" value="1"/>
</dbReference>
<evidence type="ECO:0000259" key="5">
    <source>
        <dbReference type="PROSITE" id="PS50931"/>
    </source>
</evidence>
<dbReference type="PANTHER" id="PTHR30537:SF1">
    <property type="entry name" value="HTH-TYPE TRANSCRIPTIONAL REGULATOR PGRR"/>
    <property type="match status" value="1"/>
</dbReference>
<keyword evidence="7" id="KW-1185">Reference proteome</keyword>
<evidence type="ECO:0000256" key="4">
    <source>
        <dbReference type="ARBA" id="ARBA00023163"/>
    </source>
</evidence>
<dbReference type="Proteomes" id="UP000585721">
    <property type="component" value="Unassembled WGS sequence"/>
</dbReference>
<dbReference type="GO" id="GO:0003700">
    <property type="term" value="F:DNA-binding transcription factor activity"/>
    <property type="evidence" value="ECO:0007669"/>
    <property type="project" value="InterPro"/>
</dbReference>
<dbReference type="RefSeq" id="WP_188026829.1">
    <property type="nucleotide sequence ID" value="NZ_JACHGR010000006.1"/>
</dbReference>
<evidence type="ECO:0000313" key="6">
    <source>
        <dbReference type="EMBL" id="MBB6056096.1"/>
    </source>
</evidence>
<comment type="caution">
    <text evidence="6">The sequence shown here is derived from an EMBL/GenBank/DDBJ whole genome shotgun (WGS) entry which is preliminary data.</text>
</comment>
<proteinExistence type="inferred from homology"/>
<dbReference type="GO" id="GO:0006351">
    <property type="term" value="P:DNA-templated transcription"/>
    <property type="evidence" value="ECO:0007669"/>
    <property type="project" value="TreeGrafter"/>
</dbReference>
<evidence type="ECO:0000256" key="2">
    <source>
        <dbReference type="ARBA" id="ARBA00023015"/>
    </source>
</evidence>
<dbReference type="PROSITE" id="PS50931">
    <property type="entry name" value="HTH_LYSR"/>
    <property type="match status" value="1"/>
</dbReference>
<dbReference type="Gene3D" id="1.10.10.10">
    <property type="entry name" value="Winged helix-like DNA-binding domain superfamily/Winged helix DNA-binding domain"/>
    <property type="match status" value="1"/>
</dbReference>